<dbReference type="OrthoDB" id="5849779at2759"/>
<keyword evidence="1" id="KW-0812">Transmembrane</keyword>
<feature type="transmembrane region" description="Helical" evidence="1">
    <location>
        <begin position="247"/>
        <end position="268"/>
    </location>
</feature>
<organism evidence="3 4">
    <name type="scientific">Haemonchus contortus</name>
    <name type="common">Barber pole worm</name>
    <dbReference type="NCBI Taxonomy" id="6289"/>
    <lineage>
        <taxon>Eukaryota</taxon>
        <taxon>Metazoa</taxon>
        <taxon>Ecdysozoa</taxon>
        <taxon>Nematoda</taxon>
        <taxon>Chromadorea</taxon>
        <taxon>Rhabditida</taxon>
        <taxon>Rhabditina</taxon>
        <taxon>Rhabditomorpha</taxon>
        <taxon>Strongyloidea</taxon>
        <taxon>Trichostrongylidae</taxon>
        <taxon>Haemonchus</taxon>
    </lineage>
</organism>
<keyword evidence="3" id="KW-1185">Reference proteome</keyword>
<keyword evidence="1" id="KW-1133">Transmembrane helix</keyword>
<dbReference type="InterPro" id="IPR002619">
    <property type="entry name" value="CX"/>
</dbReference>
<reference evidence="4" key="1">
    <citation type="submission" date="2020-12" db="UniProtKB">
        <authorList>
            <consortium name="WormBaseParasite"/>
        </authorList>
    </citation>
    <scope>IDENTIFICATION</scope>
    <source>
        <strain evidence="4">MHco3</strain>
    </source>
</reference>
<protein>
    <submittedName>
        <fullName evidence="4">CX domain-containing protein</fullName>
    </submittedName>
</protein>
<name>A0A7I4YNE2_HAECO</name>
<sequence>MVLLLLLFLGTTFAHELSCVAHFPLRESVEILKKLVEEYAIPSRRTDASGAEWLNYLIVRNNGFEIDHTRYYFDDDHLPSESTFYFTDSLLLHPVPIFVLEGKDVKNWRPDHPDRTKALKRISHKCDIGQRACGLKCCYGEVDTVQKGFLELGNLSLSSTYTFNDITYSIQQKDNSSTPRCTYYLSYYDALFRKRMIGGKQVSTIHFSCPERFSCCGLRCVPPPSTALLRKIREANLLSFQFSRERLNILLAVGAVFSLIAFACITFISRRQGRLKRQIDLSQMLCHLLLLTRTCTRTVEFQKCHCFESSKRTPSQTENGRHTNIDLFAPRRHRESPLHSPKCLDLQNSKFNTLFCSFGSSNHI</sequence>
<dbReference type="Proteomes" id="UP000025227">
    <property type="component" value="Unplaced"/>
</dbReference>
<evidence type="ECO:0000313" key="3">
    <source>
        <dbReference type="Proteomes" id="UP000025227"/>
    </source>
</evidence>
<dbReference type="AlphaFoldDB" id="A0A7I4YNE2"/>
<accession>A0A7I4YNE2</accession>
<feature type="domain" description="CX" evidence="2">
    <location>
        <begin position="174"/>
        <end position="221"/>
    </location>
</feature>
<keyword evidence="1" id="KW-0472">Membrane</keyword>
<evidence type="ECO:0000259" key="2">
    <source>
        <dbReference type="Pfam" id="PF01705"/>
    </source>
</evidence>
<evidence type="ECO:0000313" key="4">
    <source>
        <dbReference type="WBParaSite" id="HCON_00122210-00001"/>
    </source>
</evidence>
<dbReference type="WBParaSite" id="HCON_00122210-00001">
    <property type="protein sequence ID" value="HCON_00122210-00001"/>
    <property type="gene ID" value="HCON_00122210"/>
</dbReference>
<evidence type="ECO:0000256" key="1">
    <source>
        <dbReference type="SAM" id="Phobius"/>
    </source>
</evidence>
<proteinExistence type="predicted"/>
<dbReference type="Pfam" id="PF01705">
    <property type="entry name" value="CX"/>
    <property type="match status" value="1"/>
</dbReference>